<name>A0AAN6T276_9PEZI</name>
<dbReference type="Proteomes" id="UP001305647">
    <property type="component" value="Unassembled WGS sequence"/>
</dbReference>
<evidence type="ECO:0000313" key="1">
    <source>
        <dbReference type="EMBL" id="KAK4101576.1"/>
    </source>
</evidence>
<sequence length="175" mass="19083">MAIVEDSPRQSFRCRICPGPPLRPGTEPANYGPIEFNARLLVSAGPRRSSSSCFFPFCFLTLPGLSDSIRVWLHMESESLACATPTNLTDSWQQLSCLPVLRDNPAPLKRDSKIIPRHTSGGRHAKNGLCTESRSLGWDVSGQFSGINSHSVAFTPRLCCTRPTLAHTDSAGRAT</sequence>
<evidence type="ECO:0000313" key="2">
    <source>
        <dbReference type="Proteomes" id="UP001305647"/>
    </source>
</evidence>
<accession>A0AAN6T276</accession>
<comment type="caution">
    <text evidence="1">The sequence shown here is derived from an EMBL/GenBank/DDBJ whole genome shotgun (WGS) entry which is preliminary data.</text>
</comment>
<dbReference type="AlphaFoldDB" id="A0AAN6T276"/>
<organism evidence="1 2">
    <name type="scientific">Parathielavia hyrcaniae</name>
    <dbReference type="NCBI Taxonomy" id="113614"/>
    <lineage>
        <taxon>Eukaryota</taxon>
        <taxon>Fungi</taxon>
        <taxon>Dikarya</taxon>
        <taxon>Ascomycota</taxon>
        <taxon>Pezizomycotina</taxon>
        <taxon>Sordariomycetes</taxon>
        <taxon>Sordariomycetidae</taxon>
        <taxon>Sordariales</taxon>
        <taxon>Chaetomiaceae</taxon>
        <taxon>Parathielavia</taxon>
    </lineage>
</organism>
<keyword evidence="2" id="KW-1185">Reference proteome</keyword>
<proteinExistence type="predicted"/>
<reference evidence="1" key="2">
    <citation type="submission" date="2023-05" db="EMBL/GenBank/DDBJ databases">
        <authorList>
            <consortium name="Lawrence Berkeley National Laboratory"/>
            <person name="Steindorff A."/>
            <person name="Hensen N."/>
            <person name="Bonometti L."/>
            <person name="Westerberg I."/>
            <person name="Brannstrom I.O."/>
            <person name="Guillou S."/>
            <person name="Cros-Aarteil S."/>
            <person name="Calhoun S."/>
            <person name="Haridas S."/>
            <person name="Kuo A."/>
            <person name="Mondo S."/>
            <person name="Pangilinan J."/>
            <person name="Riley R."/>
            <person name="Labutti K."/>
            <person name="Andreopoulos B."/>
            <person name="Lipzen A."/>
            <person name="Chen C."/>
            <person name="Yanf M."/>
            <person name="Daum C."/>
            <person name="Ng V."/>
            <person name="Clum A."/>
            <person name="Ohm R."/>
            <person name="Martin F."/>
            <person name="Silar P."/>
            <person name="Natvig D."/>
            <person name="Lalanne C."/>
            <person name="Gautier V."/>
            <person name="Ament-Velasquez S.L."/>
            <person name="Kruys A."/>
            <person name="Hutchinson M.I."/>
            <person name="Powell A.J."/>
            <person name="Barry K."/>
            <person name="Miller A.N."/>
            <person name="Grigoriev I.V."/>
            <person name="Debuchy R."/>
            <person name="Gladieux P."/>
            <person name="Thoren M.H."/>
            <person name="Johannesson H."/>
        </authorList>
    </citation>
    <scope>NUCLEOTIDE SEQUENCE</scope>
    <source>
        <strain evidence="1">CBS 757.83</strain>
    </source>
</reference>
<reference evidence="1" key="1">
    <citation type="journal article" date="2023" name="Mol. Phylogenet. Evol.">
        <title>Genome-scale phylogeny and comparative genomics of the fungal order Sordariales.</title>
        <authorList>
            <person name="Hensen N."/>
            <person name="Bonometti L."/>
            <person name="Westerberg I."/>
            <person name="Brannstrom I.O."/>
            <person name="Guillou S."/>
            <person name="Cros-Aarteil S."/>
            <person name="Calhoun S."/>
            <person name="Haridas S."/>
            <person name="Kuo A."/>
            <person name="Mondo S."/>
            <person name="Pangilinan J."/>
            <person name="Riley R."/>
            <person name="LaButti K."/>
            <person name="Andreopoulos B."/>
            <person name="Lipzen A."/>
            <person name="Chen C."/>
            <person name="Yan M."/>
            <person name="Daum C."/>
            <person name="Ng V."/>
            <person name="Clum A."/>
            <person name="Steindorff A."/>
            <person name="Ohm R.A."/>
            <person name="Martin F."/>
            <person name="Silar P."/>
            <person name="Natvig D.O."/>
            <person name="Lalanne C."/>
            <person name="Gautier V."/>
            <person name="Ament-Velasquez S.L."/>
            <person name="Kruys A."/>
            <person name="Hutchinson M.I."/>
            <person name="Powell A.J."/>
            <person name="Barry K."/>
            <person name="Miller A.N."/>
            <person name="Grigoriev I.V."/>
            <person name="Debuchy R."/>
            <person name="Gladieux P."/>
            <person name="Hiltunen Thoren M."/>
            <person name="Johannesson H."/>
        </authorList>
    </citation>
    <scope>NUCLEOTIDE SEQUENCE</scope>
    <source>
        <strain evidence="1">CBS 757.83</strain>
    </source>
</reference>
<gene>
    <name evidence="1" type="ORF">N658DRAFT_48423</name>
</gene>
<dbReference type="EMBL" id="MU863634">
    <property type="protein sequence ID" value="KAK4101576.1"/>
    <property type="molecule type" value="Genomic_DNA"/>
</dbReference>
<protein>
    <submittedName>
        <fullName evidence="1">Uncharacterized protein</fullName>
    </submittedName>
</protein>